<evidence type="ECO:0000313" key="2">
    <source>
        <dbReference type="EMBL" id="PIR89059.1"/>
    </source>
</evidence>
<dbReference type="CDD" id="cd02440">
    <property type="entry name" value="AdoMet_MTases"/>
    <property type="match status" value="1"/>
</dbReference>
<dbReference type="Gene3D" id="3.40.50.150">
    <property type="entry name" value="Vaccinia Virus protein VP39"/>
    <property type="match status" value="1"/>
</dbReference>
<dbReference type="InterPro" id="IPR029063">
    <property type="entry name" value="SAM-dependent_MTases_sf"/>
</dbReference>
<dbReference type="Proteomes" id="UP000231157">
    <property type="component" value="Unassembled WGS sequence"/>
</dbReference>
<proteinExistence type="predicted"/>
<keyword evidence="1" id="KW-0472">Membrane</keyword>
<comment type="caution">
    <text evidence="2">The sequence shown here is derived from an EMBL/GenBank/DDBJ whole genome shotgun (WGS) entry which is preliminary data.</text>
</comment>
<keyword evidence="1" id="KW-1133">Transmembrane helix</keyword>
<protein>
    <recommendedName>
        <fullName evidence="4">Methyltransferase type 11 domain-containing protein</fullName>
    </recommendedName>
</protein>
<feature type="transmembrane region" description="Helical" evidence="1">
    <location>
        <begin position="290"/>
        <end position="307"/>
    </location>
</feature>
<dbReference type="Pfam" id="PF13489">
    <property type="entry name" value="Methyltransf_23"/>
    <property type="match status" value="1"/>
</dbReference>
<keyword evidence="1" id="KW-0812">Transmembrane</keyword>
<evidence type="ECO:0008006" key="4">
    <source>
        <dbReference type="Google" id="ProtNLM"/>
    </source>
</evidence>
<evidence type="ECO:0000256" key="1">
    <source>
        <dbReference type="SAM" id="Phobius"/>
    </source>
</evidence>
<reference evidence="3" key="1">
    <citation type="submission" date="2017-09" db="EMBL/GenBank/DDBJ databases">
        <title>Depth-based differentiation of microbial function through sediment-hosted aquifers and enrichment of novel symbionts in the deep terrestrial subsurface.</title>
        <authorList>
            <person name="Probst A.J."/>
            <person name="Ladd B."/>
            <person name="Jarett J.K."/>
            <person name="Geller-Mcgrath D.E."/>
            <person name="Sieber C.M.K."/>
            <person name="Emerson J.B."/>
            <person name="Anantharaman K."/>
            <person name="Thomas B.C."/>
            <person name="Malmstrom R."/>
            <person name="Stieglmeier M."/>
            <person name="Klingl A."/>
            <person name="Woyke T."/>
            <person name="Ryan C.M."/>
            <person name="Banfield J.F."/>
        </authorList>
    </citation>
    <scope>NUCLEOTIDE SEQUENCE [LARGE SCALE GENOMIC DNA]</scope>
</reference>
<accession>A0A2H0URL4</accession>
<dbReference type="PANTHER" id="PTHR43861:SF6">
    <property type="entry name" value="METHYLTRANSFERASE TYPE 11"/>
    <property type="match status" value="1"/>
</dbReference>
<organism evidence="2 3">
    <name type="scientific">Candidatus Harrisonbacteria bacterium CG10_big_fil_rev_8_21_14_0_10_40_38</name>
    <dbReference type="NCBI Taxonomy" id="1974583"/>
    <lineage>
        <taxon>Bacteria</taxon>
        <taxon>Candidatus Harrisoniibacteriota</taxon>
    </lineage>
</organism>
<sequence>MLNRKIKNTKTFECPVCKKISPEDQKEEFNKYTLWQCGICSVRFWTPFENPGSNWYEHDERYSFRNKNPLTRPERNHRQFLKDSPARNEKLLDIGMGTGNFLAAAKQKGYEVYGIDFDEDAIKTAKEEFGLTNVYVSDVMGIKEKMGKEVFGVATFFEVLEHLSNPYDFLEEVKQIIKPGGYIGLSVPHRECPDFLKKYDKPPRHLTRWNEKSIKYILNQHGFEIVRIHAIRLPIPFLVTKFHFWTRKWTSIGLVSKVSSKNQKLTSEDSGQKKKIKIQKAALLAKIKDYVLFFIPAVFLKIFFTLTRRDKLGLYALAKKK</sequence>
<evidence type="ECO:0000313" key="3">
    <source>
        <dbReference type="Proteomes" id="UP000231157"/>
    </source>
</evidence>
<dbReference type="EMBL" id="PFAZ01000008">
    <property type="protein sequence ID" value="PIR89059.1"/>
    <property type="molecule type" value="Genomic_DNA"/>
</dbReference>
<gene>
    <name evidence="2" type="ORF">COU07_03140</name>
</gene>
<dbReference type="PANTHER" id="PTHR43861">
    <property type="entry name" value="TRANS-ACONITATE 2-METHYLTRANSFERASE-RELATED"/>
    <property type="match status" value="1"/>
</dbReference>
<dbReference type="SUPFAM" id="SSF53335">
    <property type="entry name" value="S-adenosyl-L-methionine-dependent methyltransferases"/>
    <property type="match status" value="1"/>
</dbReference>
<name>A0A2H0URL4_9BACT</name>
<dbReference type="AlphaFoldDB" id="A0A2H0URL4"/>